<feature type="region of interest" description="Disordered" evidence="1">
    <location>
        <begin position="15"/>
        <end position="104"/>
    </location>
</feature>
<feature type="compositionally biased region" description="Basic and acidic residues" evidence="1">
    <location>
        <begin position="472"/>
        <end position="508"/>
    </location>
</feature>
<sequence>MSDPSSHFSFIPYTYTSALTSPRRPPAPTALMASPRKSTIANRKPKKDAAAMPANKPTATGKSTKNGAAASSSKNETAPASSTAVNGNAAAASPPPMATNDGAAPPVATEVNAVSLEGALEMLKLASRGPAAIKAITHLHITIDPHNFDDYTDDMFSMAIAAFHAHPLTPAKVPHSLKKVTITIIGNVIFTMHTSIIVSPCASRNAPAQWQAILTEKEPGRFQRLINNPDLVWHHSEKAIVKALTAIRGVEEVEIQGPLEVPVAKKIVKYMTTKAGEEAEIDGNPGAATTTKNAPLAQIGVSLPESTGLNGATNPTGATDTSTGNAGNNADNNAGITPGNGAGKQNKRKAGAMAPPPAPSTRSSRPRSSKRVRLTTAETTTTTAAAATKNNNNTSNQLSQSPSSSSSLSSVDNDIIANGSPPSLPPSALTAPATIPAILNGQVTPVRILALPQTLDEFGFVPSSDVGVPTKDIVEKRGHAAQERARKREEQRRGRMERARKQKKEAQGRKRSNGSSAGESGEAASGSASAGPSDREKNLELGKLPGGIASMGWFDRTEGEGEVRSVRREEWVLPTGKGGRVVVGGRVG</sequence>
<feature type="compositionally biased region" description="Polar residues" evidence="1">
    <location>
        <begin position="57"/>
        <end position="86"/>
    </location>
</feature>
<evidence type="ECO:0000313" key="2">
    <source>
        <dbReference type="EMBL" id="KAF2088607.1"/>
    </source>
</evidence>
<proteinExistence type="predicted"/>
<evidence type="ECO:0000313" key="3">
    <source>
        <dbReference type="Proteomes" id="UP000799776"/>
    </source>
</evidence>
<feature type="compositionally biased region" description="Low complexity" evidence="1">
    <location>
        <begin position="324"/>
        <end position="335"/>
    </location>
</feature>
<accession>A0A9P4LXX8</accession>
<dbReference type="EMBL" id="ML978716">
    <property type="protein sequence ID" value="KAF2088607.1"/>
    <property type="molecule type" value="Genomic_DNA"/>
</dbReference>
<comment type="caution">
    <text evidence="2">The sequence shown here is derived from an EMBL/GenBank/DDBJ whole genome shotgun (WGS) entry which is preliminary data.</text>
</comment>
<protein>
    <submittedName>
        <fullName evidence="2">Uncharacterized protein</fullName>
    </submittedName>
</protein>
<keyword evidence="3" id="KW-1185">Reference proteome</keyword>
<feature type="region of interest" description="Disordered" evidence="1">
    <location>
        <begin position="303"/>
        <end position="423"/>
    </location>
</feature>
<dbReference type="OrthoDB" id="3940089at2759"/>
<organism evidence="2 3">
    <name type="scientific">Saccharata proteae CBS 121410</name>
    <dbReference type="NCBI Taxonomy" id="1314787"/>
    <lineage>
        <taxon>Eukaryota</taxon>
        <taxon>Fungi</taxon>
        <taxon>Dikarya</taxon>
        <taxon>Ascomycota</taxon>
        <taxon>Pezizomycotina</taxon>
        <taxon>Dothideomycetes</taxon>
        <taxon>Dothideomycetes incertae sedis</taxon>
        <taxon>Botryosphaeriales</taxon>
        <taxon>Saccharataceae</taxon>
        <taxon>Saccharata</taxon>
    </lineage>
</organism>
<feature type="compositionally biased region" description="Polar residues" evidence="1">
    <location>
        <begin position="304"/>
        <end position="323"/>
    </location>
</feature>
<evidence type="ECO:0000256" key="1">
    <source>
        <dbReference type="SAM" id="MobiDB-lite"/>
    </source>
</evidence>
<feature type="region of interest" description="Disordered" evidence="1">
    <location>
        <begin position="459"/>
        <end position="553"/>
    </location>
</feature>
<reference evidence="2" key="1">
    <citation type="journal article" date="2020" name="Stud. Mycol.">
        <title>101 Dothideomycetes genomes: a test case for predicting lifestyles and emergence of pathogens.</title>
        <authorList>
            <person name="Haridas S."/>
            <person name="Albert R."/>
            <person name="Binder M."/>
            <person name="Bloem J."/>
            <person name="Labutti K."/>
            <person name="Salamov A."/>
            <person name="Andreopoulos B."/>
            <person name="Baker S."/>
            <person name="Barry K."/>
            <person name="Bills G."/>
            <person name="Bluhm B."/>
            <person name="Cannon C."/>
            <person name="Castanera R."/>
            <person name="Culley D."/>
            <person name="Daum C."/>
            <person name="Ezra D."/>
            <person name="Gonzalez J."/>
            <person name="Henrissat B."/>
            <person name="Kuo A."/>
            <person name="Liang C."/>
            <person name="Lipzen A."/>
            <person name="Lutzoni F."/>
            <person name="Magnuson J."/>
            <person name="Mondo S."/>
            <person name="Nolan M."/>
            <person name="Ohm R."/>
            <person name="Pangilinan J."/>
            <person name="Park H.-J."/>
            <person name="Ramirez L."/>
            <person name="Alfaro M."/>
            <person name="Sun H."/>
            <person name="Tritt A."/>
            <person name="Yoshinaga Y."/>
            <person name="Zwiers L.-H."/>
            <person name="Turgeon B."/>
            <person name="Goodwin S."/>
            <person name="Spatafora J."/>
            <person name="Crous P."/>
            <person name="Grigoriev I."/>
        </authorList>
    </citation>
    <scope>NUCLEOTIDE SEQUENCE</scope>
    <source>
        <strain evidence="2">CBS 121410</strain>
    </source>
</reference>
<name>A0A9P4LXX8_9PEZI</name>
<feature type="compositionally biased region" description="Low complexity" evidence="1">
    <location>
        <begin position="375"/>
        <end position="410"/>
    </location>
</feature>
<feature type="compositionally biased region" description="Basic residues" evidence="1">
    <location>
        <begin position="364"/>
        <end position="373"/>
    </location>
</feature>
<dbReference type="AlphaFoldDB" id="A0A9P4LXX8"/>
<gene>
    <name evidence="2" type="ORF">K490DRAFT_64655</name>
</gene>
<feature type="compositionally biased region" description="Low complexity" evidence="1">
    <location>
        <begin position="514"/>
        <end position="531"/>
    </location>
</feature>
<dbReference type="Proteomes" id="UP000799776">
    <property type="component" value="Unassembled WGS sequence"/>
</dbReference>